<sequence length="375" mass="44380">MLRSLYITLQFLFLFTQIQAQEVKKLWVNEEILKCASLSMDAMYKWDFETADSLLVEYEKLMPNHPSLPLLHAMDMYWKSTPFDYYDDEKMNDFFYYLDDCIDKCEVIVDENKNDNEAVFFLLLARSLKARAYNYSGSTWKAVSEAKQVYSLTRYSIKHIHEFNEFNFSAGVYNYYREFYPESHPIYKPFLSFFPSGDKQLGIEQLTTAMNFSVFTNAEAEKYLMWIYSHDNNLKATEIAYNIFDRYSNNEWYLFDALLVLSRFNLLNDSIAVSKINQLSISSSKFYNCAGFLIDAIRLYQANEIESSFCKFKAVENNFPQLSTQQKYLEAPLYAYLYSIYKIKRDQENSKKYYKLALNTTYGEMIIDAIEQSHQ</sequence>
<dbReference type="Proteomes" id="UP000682802">
    <property type="component" value="Chromosome 1"/>
</dbReference>
<keyword evidence="2" id="KW-1185">Reference proteome</keyword>
<reference evidence="1 2" key="1">
    <citation type="submission" date="2021-05" db="EMBL/GenBank/DDBJ databases">
        <title>Comparative genomic studies on the polysaccharide-degrading batcterial strains of the Flammeovirga genus.</title>
        <authorList>
            <person name="Zewei F."/>
            <person name="Zheng Z."/>
            <person name="Yu L."/>
            <person name="Ruyue G."/>
            <person name="Yanhong M."/>
            <person name="Yuanyuan C."/>
            <person name="Jingyan G."/>
            <person name="Wenjun H."/>
        </authorList>
    </citation>
    <scope>NUCLEOTIDE SEQUENCE [LARGE SCALE GENOMIC DNA]</scope>
    <source>
        <strain evidence="1 2">YS10</strain>
    </source>
</reference>
<dbReference type="RefSeq" id="WP_144073531.1">
    <property type="nucleotide sequence ID" value="NZ_CP076128.1"/>
</dbReference>
<gene>
    <name evidence="1" type="ORF">KM029_12090</name>
</gene>
<proteinExistence type="predicted"/>
<organism evidence="1 2">
    <name type="scientific">Flammeovirga kamogawensis</name>
    <dbReference type="NCBI Taxonomy" id="373891"/>
    <lineage>
        <taxon>Bacteria</taxon>
        <taxon>Pseudomonadati</taxon>
        <taxon>Bacteroidota</taxon>
        <taxon>Cytophagia</taxon>
        <taxon>Cytophagales</taxon>
        <taxon>Flammeovirgaceae</taxon>
        <taxon>Flammeovirga</taxon>
    </lineage>
</organism>
<evidence type="ECO:0000313" key="2">
    <source>
        <dbReference type="Proteomes" id="UP000682802"/>
    </source>
</evidence>
<evidence type="ECO:0000313" key="1">
    <source>
        <dbReference type="EMBL" id="QWG06101.1"/>
    </source>
</evidence>
<name>A0ABX8GRG7_9BACT</name>
<evidence type="ECO:0008006" key="3">
    <source>
        <dbReference type="Google" id="ProtNLM"/>
    </source>
</evidence>
<protein>
    <recommendedName>
        <fullName evidence="3">Tetratricopeptide repeat protein</fullName>
    </recommendedName>
</protein>
<dbReference type="EMBL" id="CP076128">
    <property type="protein sequence ID" value="QWG06101.1"/>
    <property type="molecule type" value="Genomic_DNA"/>
</dbReference>
<accession>A0ABX8GRG7</accession>